<protein>
    <recommendedName>
        <fullName evidence="8">Bacterial Ig-like domain-containing protein</fullName>
    </recommendedName>
</protein>
<dbReference type="InterPro" id="IPR019960">
    <property type="entry name" value="T1SS_VCA0849"/>
</dbReference>
<dbReference type="NCBIfam" id="NF033510">
    <property type="entry name" value="Ca_tandemer"/>
    <property type="match status" value="3"/>
</dbReference>
<evidence type="ECO:0000259" key="5">
    <source>
        <dbReference type="Pfam" id="PF19078"/>
    </source>
</evidence>
<sequence>MQAKTSKQIQTLQTKAQKIATQLNQEVITTTPGKQHIQVQAGTVYQLNTEDFNTNKLNLIAKKIGDDLEVTLEDSVIIFDNYFEVCTTDLSCLVSLPAEDGGLYYIVADVFFTLEDGTQIVYFYGEQSIIATESSAVSADDNQSSKDVVTSFEDMITANMGIVAAVAAVAIAAVVVGSGSDSGSGSGGSGGGDNENKTLITGDVNLGLVTSNSLKIQAFVDGTAISEKFVVDDNGKFTITLNKLYSQGTIVTLELTDTTTTADYINEASGIAEDLNSDLKAIIVIQSNNTKVNITPLTDIAAKIMDKETSLTEELVASINAQVGEVFNIFGDVTTEMVKTVINNKGEVVAGNAYGKALAIVSYFEKNAKEHNNTISTSDINKDIADAIDIVNANTSTTKVNIADNNMRMELRKAEAMADIRYDMVPNDHFNNLQAIEVMPVIATVATDDVINFSEKDNTSITGTVKAGSTVVLSINGRDKNTSVSGTTWHYTLTNADITAIEGKTVSIIATATDADKKVTLSNTKVITVDTTVPTFELSLPTIINIATNTPITTPVYDAQAINLKGGNADNGITYSLKEATSSKFKINADTGKVTYKTLQTSAHNNDMATIIATDNAGNTTEQLITVSVQDIGLTTSIVWGNISNNDNIIGTSDLTTVTLSGTVFVTGTVDSISIASIVFKKNGNTVHEINTNLPNVDNNNTWTLTHDDTWASKLINGDYTIVVNLSGNSDSTTIEGSGTLTTTIDTIAPTQPTVALTNSTNNTPNITKDGAVAISVLEVNGTRTYHLKKGDVEVTNVTNEESYIAYMANADEATYTLAITDIDNAGNISIRSNTLTFTLSHTPPSSPIVTLQKDSGLTSDHITNNGQLTVTDVSDDDTITYIVTKDSEEPLATMTAAEYIAYITGDNKDGNYSVLVVVTNTVGNTSNAIKTFTLDTNSPTPIFKLTDTGSSDNDGITNNNTITVEKLEPGATWQYSVDGGTNFIDGTGHSFTLDEGTYAKNAIQIKQTDIAGNVSSIAENTATIIVDTTGPVFTSTTTVQVEINTAISEIIYTAVATDDTPVTYTLDGNQNNKFTIKHDTGELKYQEKQTQIENHNVTIVATDSAGNETRQVVKVLATDIGLSTSVTWNNIGDDNYINSSELATATLSGTVNIIGTITNLSITSIVFKQKGTDSTYTLDSNLPNIITSADNSTWTLANNATWTSQLNDGSYTVTVNLAGNNNNSNSNNNNNNNNGNNSSVTGQGVTTTAVTIDTVAPATPTFNFTDTGLNDDNITNNGKLPVTNASNDDTVTYLVTKNNESPITLTVEEYDTYITGSNKDGDYSVEVVITDTVGNTSQVTKTFTLNTAPPATPILAFTDTGSSSDDGITKNGELPVINTSNNTSITYLVTKDDADPVAMTIEAYNTYIAENNRDGDYSVTIVATSIVGNTSSITKTFTLDTTPPETPVFTFTDTGLLANDNITKNGKLSVTNASNDNTITYLVTKNNEDPLTMTAEEYNTYITGDNKDGNYSVTIVTTDIAGNTSNVTKTFTLDTTPLAAPTLTFTDTGLNNDGITNNGRLTVTNVANDATLTYIVTKNNGTPLATMTAAEYTTYITTSNKDGNYSVKVVVTDIAGNTSDATQAFTLNTTPPTAPTVNTLITNNTTPIITGTTGTNAALATGESLSVTISGATYSAIPNDQGIWHIDLSTPATNGTLIQLTDGNYSVVATVTNLVGNSINDTSHNEITIDSNVPTVSTVVITATNATGTAKTSTLGIGDKIVVTLTMDEAVVVTGTPTYTINVGGVEKTATYTSSPSSTTLVFNYTIVSGDSNPTGNITAGVDALLLAGGTLKNNIGYNASLTTPAITNDSMQWAKTTVASSQWSLDSYSDNKVEGAPDTGLNVGDSQAEHKNAWAENTSDRAKANTLILTYDQSVYIKDIIVRETYNAGTISKVEVMREGVFVIVYAKSNGAETGGIMSGVVEGQVSNTKISLNNKLDYSSNTIRLTVGDSTDVFNEIDAVQLLGTTIGLVVNTVAPQVDTLITNNTLPIITGTMGTNAALATGESLSVTISGATYNAVPNSNGVWRVDLNINPISGTLTALTDGDYSVVATITDAAGNKITDTSNNEIHIDTQAPTLTIIGSGGTGGSEVTFNFSEAIQDGSFTIDDIIIVNGIITPDSLTKISATQYSIIVTPSLGGQHDNIAITIAANTLVDLAGNTNITAKNTTKLFQLSNHIDIDGNGFDVDLTNWDVSHAGSAIQAFFNATTFKQDIGHWNVGNVVNMQSMFLNATSFNQDIGNWNVGNVVNMNRMFENATAFNQDIGFWNVSSVTSMYRMFAFKSTFNQDLGSWDVSSLTNGQDMFKHSAITVANMDNTLRGWARLDTAAGETALQNNVVWGIADYTDATARQYLIDTYNWNINADTFDDKKTIQGSNTQNDTLSTTSAKTTIHGLGGNDNLNGGATNDILIGGAGNDILTGGAGNDTFDYGFTNAGNDWIKDFTMGTSDNADVIDLKDLLIGYSATSNLSDFVTASAANSTANDIFTRLVIDHDGTGAEDILVTITLEGIEYNTDLLNNMVANGNLIFESIRPTLTITGSSGKYTSNTITFNFSEAIKDGSFTIGDIDIINGTLNANSFTKISATQYSVIAIPSLGGEHANVAIIVGANTFADIAGNTNATLTSNTTTISNLKNWFNINSSSSDVDLTHWDVSYASDASYAFYRATTFDQNIGKWQMGSATNMYKMFAYASAFNQDIGNWQVDQVAHMSEMFLSASVFNKDIGNWDTGKVSSMYRMFFDAYAFNQDIGNWDISSLTNANHMFTNTLAMTSANMDNTLRGWARLDSATGETAIQRNVVWSIANYTDATARQYLINTYNWTIKVGTFDGSKTIQGSATANTLTTTSIKTTLHGLGGNDILIGGTTDDTLVGGAGDDTLTGGNGNDTFDYGFKNAGNDTITDFTVGNIRTNANADTIDLSDLLIGCKSTSYLSDFITATAAGTGTKLTINYGGTEALNALVTITLSNVAYNANLLNNMAANGNLILESIGPALIITGNGGRDTASNTITFNFNEAIKDGSFTAYDVSVVNGVINAGSMTKVSANQYTMTVTPSPSGQHANVAITVAAGTFEDLAGNVNTAIAKNTTEISDLKDWLNVNSNNLTDLDVSHANNASNAFINTSFNQDIGNWDVSKITGMLQMFRGASTFNQNISNWDVSKVISMHAMFNAASAFNQNISNWDISNLEYAEWMLDDTAISIDNMDNILRGWAKLDTSAGESAIQRNVIWGIAQYTDATAKQYLIDTYNWTINMGSFDRYIATQGTAASNTLNTTSTKTILHGLGGNDTLIGGTTNDTLVGGSGDDTLTGAGGRDIFDYGFENAGNDTITDFTVGNINTNTSADVIDLSNLLIGYSTTSNLNAFVTAAATTNTVGTKLTIDHDGTGTLNSPVTITLKNITYNTHLLNDLIANGNLVLDAAGPTLLISGSGGKDSAANTITFNFSKAIKDGSFTVDDIDIINGTINAGSLTKINETQYTIKVTPNLGGKHSNVAITVAAGAFADIVGNVNTVVAKNETRINRLGELFDLYWDKYQYDNTDITMWDVSHVTDASHAFHNSNRSLEQDIGSWDVSNVTNMSSMFKRSYFTNIDLSSWQVGKVTNMFEMFDWVTMINQNFGSWDISSLTNASGMFVRTNSMSTANMDNTLRGWAKLDTTTGETAIQSNVEWGIEDYSDATARQYLIDTYNWTISDSNFDGSKTIQGTAISDTFATTSTKTTLHGLGGNDTLIGGTTDDILVGGAGNDTLIGEGGRDTFDYGFENAGNDLIGDFTVGDINTNADADIVDLKDLLIGYESTSNLSDFITATADGASTKLTIDHDGAGELNSPVTIILGNIAYRANLLDDMIANSNLVLGTVKPILTITGSGGRRVVNKIITFNFSEAIGHGSFTVDDIDIINGTIDLGSFTRVNESQYTITVTSSLGGIHGNVAITVAENAFTDSAGNANTTIAKNITELHNLITHVDIDGIGSDVDLTNWDVSHVSNATYAFSEASNFNQNIGSWDVSKMTIALGMFDATTFNQDISSWNVSSLTNAEWMFFKATAFNQDISSWDVSKVINMHKMLNETTAFNQDISSWDISSLIDAEGMFVATSMTTVNMDNVLRGWAKLDTTTGETAIQRDVAWDIANYTDATAKQYLIDTYNWTVEAATYRGAKRIKLASGNFDGSKTIQGSNTQSDTLFTTSTKTTIHGLGGNDNLNGGTTDDILIGGAGNDILTGGGGSDTFDYGFTNAGNDWIKDFVVGDKYDLDVIDLSDLLIGYGSASYLSDFVTASAADSTADNIFTRLTIDHDGTGAEDILITITLEGVDYHPNLVSNMATYGNLVLE</sequence>
<dbReference type="KEGG" id="bthg:MS2017_1422"/>
<dbReference type="InterPro" id="IPR013783">
    <property type="entry name" value="Ig-like_fold"/>
</dbReference>
<dbReference type="Pfam" id="PF03382">
    <property type="entry name" value="DUF285"/>
    <property type="match status" value="5"/>
</dbReference>
<dbReference type="CDD" id="cd11304">
    <property type="entry name" value="Cadherin_repeat"/>
    <property type="match status" value="2"/>
</dbReference>
<dbReference type="Gene3D" id="2.150.10.10">
    <property type="entry name" value="Serralysin-like metalloprotease, C-terminal"/>
    <property type="match status" value="5"/>
</dbReference>
<name>A0A3G3IMV0_9GAMM</name>
<keyword evidence="3" id="KW-0812">Transmembrane</keyword>
<dbReference type="SUPFAM" id="SSF49313">
    <property type="entry name" value="Cadherin-like"/>
    <property type="match status" value="1"/>
</dbReference>
<feature type="domain" description="Bacterial Ig-like" evidence="5">
    <location>
        <begin position="3041"/>
        <end position="3121"/>
    </location>
</feature>
<evidence type="ECO:0000259" key="4">
    <source>
        <dbReference type="Pfam" id="PF19077"/>
    </source>
</evidence>
<feature type="compositionally biased region" description="Low complexity" evidence="2">
    <location>
        <begin position="1220"/>
        <end position="1244"/>
    </location>
</feature>
<dbReference type="NCBIfam" id="TIGR03661">
    <property type="entry name" value="T1SS_VCA0849"/>
    <property type="match status" value="5"/>
</dbReference>
<evidence type="ECO:0000256" key="2">
    <source>
        <dbReference type="SAM" id="MobiDB-lite"/>
    </source>
</evidence>
<dbReference type="Pfam" id="PF00353">
    <property type="entry name" value="HemolysinCabind"/>
    <property type="match status" value="5"/>
</dbReference>
<reference evidence="6 7" key="1">
    <citation type="submission" date="2017-11" db="EMBL/GenBank/DDBJ databases">
        <title>Genome sequence of the bacterial symbiont EPR9N from a vent mussel Bathymodiolus thermophilus.</title>
        <authorList>
            <person name="Won Y.-J."/>
        </authorList>
    </citation>
    <scope>NUCLEOTIDE SEQUENCE [LARGE SCALE GENOMIC DNA]</scope>
    <source>
        <strain evidence="6 7">EPR9N</strain>
    </source>
</reference>
<dbReference type="InterPro" id="IPR011049">
    <property type="entry name" value="Serralysin-like_metalloprot_C"/>
</dbReference>
<dbReference type="PRINTS" id="PR00313">
    <property type="entry name" value="CABNDNGRPT"/>
</dbReference>
<keyword evidence="3" id="KW-0472">Membrane</keyword>
<accession>A0A3G3IMV0</accession>
<dbReference type="InterPro" id="IPR018511">
    <property type="entry name" value="Hemolysin-typ_Ca-bd_CS"/>
</dbReference>
<dbReference type="Pfam" id="PF19077">
    <property type="entry name" value="Big_13"/>
    <property type="match status" value="2"/>
</dbReference>
<feature type="region of interest" description="Disordered" evidence="2">
    <location>
        <begin position="1219"/>
        <end position="1244"/>
    </location>
</feature>
<dbReference type="Gene3D" id="2.60.40.60">
    <property type="entry name" value="Cadherins"/>
    <property type="match status" value="2"/>
</dbReference>
<evidence type="ECO:0000256" key="1">
    <source>
        <dbReference type="ARBA" id="ARBA00022837"/>
    </source>
</evidence>
<evidence type="ECO:0000256" key="3">
    <source>
        <dbReference type="SAM" id="Phobius"/>
    </source>
</evidence>
<gene>
    <name evidence="6" type="ORF">MS2017_1422</name>
</gene>
<dbReference type="PANTHER" id="PTHR42264">
    <property type="entry name" value="EPHRIN_REC_LIKE DOMAIN-CONTAINING PROTEIN"/>
    <property type="match status" value="1"/>
</dbReference>
<dbReference type="InterPro" id="IPR044016">
    <property type="entry name" value="Big_13"/>
</dbReference>
<dbReference type="GO" id="GO:0005509">
    <property type="term" value="F:calcium ion binding"/>
    <property type="evidence" value="ECO:0007669"/>
    <property type="project" value="InterPro"/>
</dbReference>
<keyword evidence="1" id="KW-0106">Calcium</keyword>
<feature type="domain" description="Bacterial Ig-like" evidence="5">
    <location>
        <begin position="2114"/>
        <end position="2209"/>
    </location>
</feature>
<feature type="domain" description="Bacterial Ig-like" evidence="5">
    <location>
        <begin position="3905"/>
        <end position="3982"/>
    </location>
</feature>
<keyword evidence="3" id="KW-1133">Transmembrane helix</keyword>
<dbReference type="InterPro" id="IPR015919">
    <property type="entry name" value="Cadherin-like_sf"/>
</dbReference>
<feature type="transmembrane region" description="Helical" evidence="3">
    <location>
        <begin position="156"/>
        <end position="176"/>
    </location>
</feature>
<dbReference type="SUPFAM" id="SSF51120">
    <property type="entry name" value="beta-Roll"/>
    <property type="match status" value="5"/>
</dbReference>
<dbReference type="EMBL" id="CP024634">
    <property type="protein sequence ID" value="AYQ57110.1"/>
    <property type="molecule type" value="Genomic_DNA"/>
</dbReference>
<dbReference type="InterPro" id="IPR001343">
    <property type="entry name" value="Hemolysn_Ca-bd"/>
</dbReference>
<evidence type="ECO:0008006" key="8">
    <source>
        <dbReference type="Google" id="ProtNLM"/>
    </source>
</evidence>
<evidence type="ECO:0000313" key="7">
    <source>
        <dbReference type="Proteomes" id="UP000278334"/>
    </source>
</evidence>
<dbReference type="NCBIfam" id="TIGR02167">
    <property type="entry name" value="Liste_lipo_26"/>
    <property type="match status" value="4"/>
</dbReference>
<feature type="domain" description="Bacterial Ig-like" evidence="4">
    <location>
        <begin position="1547"/>
        <end position="1628"/>
    </location>
</feature>
<proteinExistence type="predicted"/>
<feature type="domain" description="Bacterial Ig-like" evidence="5">
    <location>
        <begin position="2571"/>
        <end position="2668"/>
    </location>
</feature>
<dbReference type="GO" id="GO:0016020">
    <property type="term" value="C:membrane"/>
    <property type="evidence" value="ECO:0007669"/>
    <property type="project" value="InterPro"/>
</dbReference>
<evidence type="ECO:0000313" key="6">
    <source>
        <dbReference type="EMBL" id="AYQ57110.1"/>
    </source>
</evidence>
<dbReference type="RefSeq" id="WP_122951755.1">
    <property type="nucleotide sequence ID" value="NZ_CP024634.1"/>
</dbReference>
<dbReference type="PROSITE" id="PS00330">
    <property type="entry name" value="HEMOLYSIN_CALCIUM"/>
    <property type="match status" value="3"/>
</dbReference>
<dbReference type="Gene3D" id="2.60.40.10">
    <property type="entry name" value="Immunoglobulins"/>
    <property type="match status" value="6"/>
</dbReference>
<dbReference type="Proteomes" id="UP000278334">
    <property type="component" value="Chromosome"/>
</dbReference>
<dbReference type="InterPro" id="IPR005046">
    <property type="entry name" value="DUF285"/>
</dbReference>
<dbReference type="InterPro" id="IPR044048">
    <property type="entry name" value="Big_12"/>
</dbReference>
<feature type="domain" description="Bacterial Ig-like" evidence="5">
    <location>
        <begin position="3455"/>
        <end position="3549"/>
    </location>
</feature>
<feature type="domain" description="Bacterial Ig-like" evidence="4">
    <location>
        <begin position="1453"/>
        <end position="1536"/>
    </location>
</feature>
<dbReference type="Pfam" id="PF19078">
    <property type="entry name" value="Big_12"/>
    <property type="match status" value="5"/>
</dbReference>
<organism evidence="6 7">
    <name type="scientific">Bathymodiolus thermophilus thioautotrophic gill symbiont</name>
    <dbReference type="NCBI Taxonomy" id="2360"/>
    <lineage>
        <taxon>Bacteria</taxon>
        <taxon>Pseudomonadati</taxon>
        <taxon>Pseudomonadota</taxon>
        <taxon>Gammaproteobacteria</taxon>
        <taxon>sulfur-oxidizing symbionts</taxon>
    </lineage>
</organism>
<dbReference type="InterPro" id="IPR011889">
    <property type="entry name" value="Liste_lipo_26"/>
</dbReference>